<evidence type="ECO:0000313" key="2">
    <source>
        <dbReference type="EnsemblPlants" id="OMERI06G24700.1"/>
    </source>
</evidence>
<evidence type="ECO:0008006" key="4">
    <source>
        <dbReference type="Google" id="ProtNLM"/>
    </source>
</evidence>
<dbReference type="Proteomes" id="UP000008021">
    <property type="component" value="Chromosome 6"/>
</dbReference>
<dbReference type="Gramene" id="OMERI06G24700.1">
    <property type="protein sequence ID" value="OMERI06G24700.1"/>
    <property type="gene ID" value="OMERI06G24700"/>
</dbReference>
<reference evidence="2" key="1">
    <citation type="submission" date="2015-04" db="UniProtKB">
        <authorList>
            <consortium name="EnsemblPlants"/>
        </authorList>
    </citation>
    <scope>IDENTIFICATION</scope>
</reference>
<dbReference type="EnsemblPlants" id="OMERI06G24700.1">
    <property type="protein sequence ID" value="OMERI06G24700.1"/>
    <property type="gene ID" value="OMERI06G24700"/>
</dbReference>
<keyword evidence="3" id="KW-1185">Reference proteome</keyword>
<evidence type="ECO:0000256" key="1">
    <source>
        <dbReference type="SAM" id="MobiDB-lite"/>
    </source>
</evidence>
<feature type="region of interest" description="Disordered" evidence="1">
    <location>
        <begin position="62"/>
        <end position="89"/>
    </location>
</feature>
<dbReference type="HOGENOM" id="CLU_131781_0_0_1"/>
<reference evidence="2" key="2">
    <citation type="submission" date="2018-05" db="EMBL/GenBank/DDBJ databases">
        <title>OmerRS3 (Oryza meridionalis Reference Sequence Version 3).</title>
        <authorList>
            <person name="Zhang J."/>
            <person name="Kudrna D."/>
            <person name="Lee S."/>
            <person name="Talag J."/>
            <person name="Welchert J."/>
            <person name="Wing R.A."/>
        </authorList>
    </citation>
    <scope>NUCLEOTIDE SEQUENCE [LARGE SCALE GENOMIC DNA]</scope>
    <source>
        <strain evidence="2">cv. OR44</strain>
    </source>
</reference>
<organism evidence="2">
    <name type="scientific">Oryza meridionalis</name>
    <dbReference type="NCBI Taxonomy" id="40149"/>
    <lineage>
        <taxon>Eukaryota</taxon>
        <taxon>Viridiplantae</taxon>
        <taxon>Streptophyta</taxon>
        <taxon>Embryophyta</taxon>
        <taxon>Tracheophyta</taxon>
        <taxon>Spermatophyta</taxon>
        <taxon>Magnoliopsida</taxon>
        <taxon>Liliopsida</taxon>
        <taxon>Poales</taxon>
        <taxon>Poaceae</taxon>
        <taxon>BOP clade</taxon>
        <taxon>Oryzoideae</taxon>
        <taxon>Oryzeae</taxon>
        <taxon>Oryzinae</taxon>
        <taxon>Oryza</taxon>
    </lineage>
</organism>
<feature type="compositionally biased region" description="Basic and acidic residues" evidence="1">
    <location>
        <begin position="77"/>
        <end position="89"/>
    </location>
</feature>
<name>A0A0E0E593_9ORYZ</name>
<proteinExistence type="predicted"/>
<sequence length="138" mass="14101">MAASLVGEADGLTVLLTPRGGGRGGRRLDGALDAGVGLDSVEKRPAAARIWPAVEEAVAASVETGEEASAAEAGQCGRREDGGGEGEVERRRAAQIWGCRWRGEVVGGADPRGRRRGGAAKGWGGGEEAVVRGRRRGG</sequence>
<evidence type="ECO:0000313" key="3">
    <source>
        <dbReference type="Proteomes" id="UP000008021"/>
    </source>
</evidence>
<protein>
    <recommendedName>
        <fullName evidence="4">DUF834 domain-containing protein</fullName>
    </recommendedName>
</protein>
<feature type="compositionally biased region" description="Low complexity" evidence="1">
    <location>
        <begin position="62"/>
        <end position="74"/>
    </location>
</feature>
<accession>A0A0E0E593</accession>
<feature type="region of interest" description="Disordered" evidence="1">
    <location>
        <begin position="107"/>
        <end position="138"/>
    </location>
</feature>
<dbReference type="AlphaFoldDB" id="A0A0E0E593"/>